<evidence type="ECO:0000256" key="8">
    <source>
        <dbReference type="ARBA" id="ARBA00023078"/>
    </source>
</evidence>
<reference evidence="15" key="1">
    <citation type="journal article" date="2007" name="Proc. Natl. Acad. Sci. U.S.A.">
        <title>Spliced leader RNA trans-splicing in dinoflagellates.</title>
        <authorList>
            <person name="Zhang H."/>
            <person name="Hou Y."/>
            <person name="Miranda L."/>
            <person name="Campbell D.A."/>
            <person name="Sturm N.R."/>
            <person name="Gaasterland T."/>
            <person name="Lin S."/>
        </authorList>
    </citation>
    <scope>NUCLEOTIDE SEQUENCE</scope>
    <source>
        <strain evidence="15">CCMP1975</strain>
    </source>
</reference>
<evidence type="ECO:0000256" key="14">
    <source>
        <dbReference type="SAM" id="SignalP"/>
    </source>
</evidence>
<evidence type="ECO:0000256" key="5">
    <source>
        <dbReference type="ARBA" id="ARBA00022531"/>
    </source>
</evidence>
<evidence type="ECO:0000256" key="6">
    <source>
        <dbReference type="ARBA" id="ARBA00022692"/>
    </source>
</evidence>
<organism evidence="15">
    <name type="scientific">Karlodinium veneficum</name>
    <name type="common">Dinoflagellate</name>
    <name type="synonym">Karlodinium micrum</name>
    <dbReference type="NCBI Taxonomy" id="407301"/>
    <lineage>
        <taxon>Eukaryota</taxon>
        <taxon>Sar</taxon>
        <taxon>Alveolata</taxon>
        <taxon>Dinophyceae</taxon>
        <taxon>Gymnodiniales</taxon>
        <taxon>Kareniaceae</taxon>
        <taxon>Karlodinium</taxon>
    </lineage>
</organism>
<keyword evidence="4 12" id="KW-0674">Reaction center</keyword>
<dbReference type="Pfam" id="PF01737">
    <property type="entry name" value="Ycf9"/>
    <property type="match status" value="1"/>
</dbReference>
<keyword evidence="6 12" id="KW-0812">Transmembrane</keyword>
<comment type="subunit">
    <text evidence="11">PSII is composed of 1 copy each of membrane proteins PsbA, PsbB, PsbC, PsbD, PsbE, PsbF, PsbH, PsbI, PsbJ, PsbK, PsbL, PsbM, PsbT, PsbY, PsbZ, Psb30/Ycf12, at least 3 peripheral proteins of the oxygen-evolving complex and a large number of cofactors. It forms dimeric complexes.</text>
</comment>
<proteinExistence type="evidence at transcript level"/>
<keyword evidence="5 12" id="KW-0602">Photosynthesis</keyword>
<evidence type="ECO:0000256" key="12">
    <source>
        <dbReference type="RuleBase" id="RU003472"/>
    </source>
</evidence>
<evidence type="ECO:0000313" key="15">
    <source>
        <dbReference type="EMBL" id="ABV22313.1"/>
    </source>
</evidence>
<dbReference type="SUPFAM" id="SSF161055">
    <property type="entry name" value="PsbZ-like"/>
    <property type="match status" value="1"/>
</dbReference>
<evidence type="ECO:0000256" key="4">
    <source>
        <dbReference type="ARBA" id="ARBA00022469"/>
    </source>
</evidence>
<evidence type="ECO:0000256" key="9">
    <source>
        <dbReference type="ARBA" id="ARBA00023136"/>
    </source>
</evidence>
<dbReference type="EMBL" id="EF134199">
    <property type="protein sequence ID" value="ABV22313.1"/>
    <property type="molecule type" value="mRNA"/>
</dbReference>
<feature type="signal peptide" evidence="14">
    <location>
        <begin position="1"/>
        <end position="17"/>
    </location>
</feature>
<dbReference type="InterPro" id="IPR002644">
    <property type="entry name" value="PSII_PsbZ"/>
</dbReference>
<dbReference type="GO" id="GO:0009539">
    <property type="term" value="C:photosystem II reaction center"/>
    <property type="evidence" value="ECO:0007669"/>
    <property type="project" value="InterPro"/>
</dbReference>
<evidence type="ECO:0000256" key="10">
    <source>
        <dbReference type="ARBA" id="ARBA00023276"/>
    </source>
</evidence>
<dbReference type="GO" id="GO:0042549">
    <property type="term" value="P:photosystem II stabilization"/>
    <property type="evidence" value="ECO:0007669"/>
    <property type="project" value="InterPro"/>
</dbReference>
<feature type="chain" id="PRO_5002716671" description="Photosystem II reaction center protein Z" evidence="14">
    <location>
        <begin position="18"/>
        <end position="154"/>
    </location>
</feature>
<keyword evidence="14" id="KW-0732">Signal</keyword>
<feature type="transmembrane region" description="Helical" evidence="13">
    <location>
        <begin position="72"/>
        <end position="89"/>
    </location>
</feature>
<evidence type="ECO:0000256" key="13">
    <source>
        <dbReference type="SAM" id="Phobius"/>
    </source>
</evidence>
<evidence type="ECO:0000256" key="3">
    <source>
        <dbReference type="ARBA" id="ARBA00021665"/>
    </source>
</evidence>
<keyword evidence="8 12" id="KW-0793">Thylakoid</keyword>
<keyword evidence="9 13" id="KW-0472">Membrane</keyword>
<comment type="subcellular location">
    <subcellularLocation>
        <location evidence="1">Membrane</location>
    </subcellularLocation>
</comment>
<evidence type="ECO:0000256" key="2">
    <source>
        <dbReference type="ARBA" id="ARBA00008367"/>
    </source>
</evidence>
<protein>
    <recommendedName>
        <fullName evidence="3 12">Photosystem II reaction center protein Z</fullName>
    </recommendedName>
</protein>
<evidence type="ECO:0000256" key="11">
    <source>
        <dbReference type="ARBA" id="ARBA00038734"/>
    </source>
</evidence>
<keyword evidence="10 12" id="KW-0604">Photosystem II</keyword>
<dbReference type="NCBIfam" id="TIGR03043">
    <property type="entry name" value="PS_II_psbZ"/>
    <property type="match status" value="1"/>
</dbReference>
<evidence type="ECO:0000256" key="1">
    <source>
        <dbReference type="ARBA" id="ARBA00004370"/>
    </source>
</evidence>
<evidence type="ECO:0000256" key="7">
    <source>
        <dbReference type="ARBA" id="ARBA00022989"/>
    </source>
</evidence>
<feature type="transmembrane region" description="Helical" evidence="13">
    <location>
        <begin position="96"/>
        <end position="119"/>
    </location>
</feature>
<dbReference type="Gene3D" id="1.10.287.740">
    <property type="entry name" value="Photosystem II PsbZ, reaction centre"/>
    <property type="match status" value="1"/>
</dbReference>
<name>A7WQ12_KARVE</name>
<keyword evidence="7 13" id="KW-1133">Transmembrane helix</keyword>
<feature type="transmembrane region" description="Helical" evidence="13">
    <location>
        <begin position="131"/>
        <end position="151"/>
    </location>
</feature>
<comment type="similarity">
    <text evidence="2 12">Belongs to the PsbZ family.</text>
</comment>
<dbReference type="AlphaFoldDB" id="A7WQ12"/>
<accession>A7WQ12</accession>
<dbReference type="InterPro" id="IPR036512">
    <property type="entry name" value="PSII_PsbZ_sf"/>
</dbReference>
<sequence>MMQKSVLVLACLLGVAARKPLTAADPDALAELLLAAQAPATNAARAKQLTRKGRMSMQEMGENPQQVMPKEAVQALGLATALAPAVAFADTTLGTLSTLATAALVLLSTVLAVLVPVSMGGDDWENKKGNVFKLSFLWIALVLLDGGLGIADRL</sequence>
<comment type="function">
    <text evidence="12">Controls the interaction of photosystem II (PSII) cores with the light-harvesting antenna, regulates electron flow through the 2 photosystem reaction centers. PSII is a light-driven water plastoquinone oxidoreductase, using light energy to abstract electrons from H(2)O, generating a proton gradient subsequently used for ATP formation.</text>
</comment>
<dbReference type="GO" id="GO:0015979">
    <property type="term" value="P:photosynthesis"/>
    <property type="evidence" value="ECO:0007669"/>
    <property type="project" value="UniProtKB-KW"/>
</dbReference>